<keyword evidence="2" id="KW-1185">Reference proteome</keyword>
<dbReference type="AlphaFoldDB" id="C9LDG6"/>
<evidence type="ECO:0000313" key="2">
    <source>
        <dbReference type="Proteomes" id="UP000003460"/>
    </source>
</evidence>
<proteinExistence type="predicted"/>
<dbReference type="Proteomes" id="UP000003460">
    <property type="component" value="Unassembled WGS sequence"/>
</dbReference>
<sequence length="98" mass="11015">MKLRPHSIDFLPLDFNASRDKRPLHRVYTKTGATTAGAIRFISLQQAFNKPMGATQTAKLLRSNPKTDKKNRATGLLYRMHGTSKAFFSNTLKGYSTL</sequence>
<evidence type="ECO:0000313" key="1">
    <source>
        <dbReference type="EMBL" id="EEX72834.1"/>
    </source>
</evidence>
<accession>C9LDG6</accession>
<protein>
    <submittedName>
        <fullName evidence="1">Uncharacterized protein</fullName>
    </submittedName>
</protein>
<reference evidence="1" key="1">
    <citation type="submission" date="2009-09" db="EMBL/GenBank/DDBJ databases">
        <authorList>
            <person name="Weinstock G."/>
            <person name="Sodergren E."/>
            <person name="Clifton S."/>
            <person name="Fulton L."/>
            <person name="Fulton B."/>
            <person name="Courtney L."/>
            <person name="Fronick C."/>
            <person name="Harrison M."/>
            <person name="Strong C."/>
            <person name="Farmer C."/>
            <person name="Delahaunty K."/>
            <person name="Markovic C."/>
            <person name="Hall O."/>
            <person name="Minx P."/>
            <person name="Tomlinson C."/>
            <person name="Mitreva M."/>
            <person name="Nelson J."/>
            <person name="Hou S."/>
            <person name="Wollam A."/>
            <person name="Pepin K.H."/>
            <person name="Johnson M."/>
            <person name="Bhonagiri V."/>
            <person name="Nash W.E."/>
            <person name="Warren W."/>
            <person name="Chinwalla A."/>
            <person name="Mardis E.R."/>
            <person name="Wilson R.K."/>
        </authorList>
    </citation>
    <scope>NUCLEOTIDE SEQUENCE [LARGE SCALE GENOMIC DNA]</scope>
    <source>
        <strain evidence="1">ATCC 51259</strain>
    </source>
</reference>
<organism evidence="1 2">
    <name type="scientific">Alloprevotella tannerae ATCC 51259</name>
    <dbReference type="NCBI Taxonomy" id="626522"/>
    <lineage>
        <taxon>Bacteria</taxon>
        <taxon>Pseudomonadati</taxon>
        <taxon>Bacteroidota</taxon>
        <taxon>Bacteroidia</taxon>
        <taxon>Bacteroidales</taxon>
        <taxon>Prevotellaceae</taxon>
        <taxon>Alloprevotella</taxon>
    </lineage>
</organism>
<comment type="caution">
    <text evidence="1">The sequence shown here is derived from an EMBL/GenBank/DDBJ whole genome shotgun (WGS) entry which is preliminary data.</text>
</comment>
<dbReference type="STRING" id="626522.GCWU000325_00236"/>
<dbReference type="HOGENOM" id="CLU_2331392_0_0_10"/>
<dbReference type="EMBL" id="ACIJ02000004">
    <property type="protein sequence ID" value="EEX72834.1"/>
    <property type="molecule type" value="Genomic_DNA"/>
</dbReference>
<gene>
    <name evidence="1" type="ORF">GCWU000325_00236</name>
</gene>
<name>C9LDG6_9BACT</name>